<accession>A0A0F8DA21</accession>
<dbReference type="PANTHER" id="PTHR34883:SF15">
    <property type="entry name" value="EXTRACELLULAR SERINE-RICH PROTEIN"/>
    <property type="match status" value="1"/>
</dbReference>
<dbReference type="PANTHER" id="PTHR34883">
    <property type="entry name" value="SERINE-RICH PROTEIN, PUTATIVE-RELATED-RELATED"/>
    <property type="match status" value="1"/>
</dbReference>
<keyword evidence="1" id="KW-0732">Signal</keyword>
<dbReference type="AlphaFoldDB" id="A0A0F8DA21"/>
<dbReference type="SUPFAM" id="SSF49503">
    <property type="entry name" value="Cupredoxins"/>
    <property type="match status" value="1"/>
</dbReference>
<evidence type="ECO:0000313" key="2">
    <source>
        <dbReference type="EMBL" id="KKF92974.1"/>
    </source>
</evidence>
<keyword evidence="3" id="KW-1185">Reference proteome</keyword>
<protein>
    <recommendedName>
        <fullName evidence="4">Extracellular serine-rich protein</fullName>
    </recommendedName>
</protein>
<dbReference type="Gene3D" id="2.60.40.420">
    <property type="entry name" value="Cupredoxins - blue copper proteins"/>
    <property type="match status" value="1"/>
</dbReference>
<sequence length="167" mass="18350">MQFALTTLLAATAVLAAPSKTTGDSPSLVRREASTHTVVVSDEKFLPRRTEAEIGDVVLFVFLKGKHAVLESSYNSPCAYLEEGFSSGTLDITNPAEAESFYIEIMDDEPIWFYNGAEKRCHERGIVGAINSPESREKSVEKLEKAAKKKSITQSITFSVGVTWVEE</sequence>
<dbReference type="InterPro" id="IPR052953">
    <property type="entry name" value="Ser-rich/MCO-related"/>
</dbReference>
<evidence type="ECO:0000313" key="3">
    <source>
        <dbReference type="Proteomes" id="UP000034841"/>
    </source>
</evidence>
<reference evidence="2 3" key="1">
    <citation type="submission" date="2015-04" db="EMBL/GenBank/DDBJ databases">
        <title>Genome sequence of Ceratocystis platani, a major pathogen of plane trees.</title>
        <authorList>
            <person name="Belbahri L."/>
        </authorList>
    </citation>
    <scope>NUCLEOTIDE SEQUENCE [LARGE SCALE GENOMIC DNA]</scope>
    <source>
        <strain evidence="2 3">CFO</strain>
    </source>
</reference>
<comment type="caution">
    <text evidence="2">The sequence shown here is derived from an EMBL/GenBank/DDBJ whole genome shotgun (WGS) entry which is preliminary data.</text>
</comment>
<gene>
    <name evidence="2" type="ORF">CFO_g4672</name>
</gene>
<name>A0A0F8DA21_CERFI</name>
<evidence type="ECO:0000256" key="1">
    <source>
        <dbReference type="SAM" id="SignalP"/>
    </source>
</evidence>
<proteinExistence type="predicted"/>
<dbReference type="InterPro" id="IPR008972">
    <property type="entry name" value="Cupredoxin"/>
</dbReference>
<organism evidence="2 3">
    <name type="scientific">Ceratocystis fimbriata f. sp. platani</name>
    <dbReference type="NCBI Taxonomy" id="88771"/>
    <lineage>
        <taxon>Eukaryota</taxon>
        <taxon>Fungi</taxon>
        <taxon>Dikarya</taxon>
        <taxon>Ascomycota</taxon>
        <taxon>Pezizomycotina</taxon>
        <taxon>Sordariomycetes</taxon>
        <taxon>Hypocreomycetidae</taxon>
        <taxon>Microascales</taxon>
        <taxon>Ceratocystidaceae</taxon>
        <taxon>Ceratocystis</taxon>
    </lineage>
</organism>
<evidence type="ECO:0008006" key="4">
    <source>
        <dbReference type="Google" id="ProtNLM"/>
    </source>
</evidence>
<dbReference type="Proteomes" id="UP000034841">
    <property type="component" value="Unassembled WGS sequence"/>
</dbReference>
<feature type="signal peptide" evidence="1">
    <location>
        <begin position="1"/>
        <end position="16"/>
    </location>
</feature>
<dbReference type="EMBL" id="LBBL01000293">
    <property type="protein sequence ID" value="KKF92974.1"/>
    <property type="molecule type" value="Genomic_DNA"/>
</dbReference>
<feature type="chain" id="PRO_5002528450" description="Extracellular serine-rich protein" evidence="1">
    <location>
        <begin position="17"/>
        <end position="167"/>
    </location>
</feature>